<accession>S0ESL9</accession>
<dbReference type="RefSeq" id="WP_016481883.1">
    <property type="nucleotide sequence ID" value="NC_021487.1"/>
</dbReference>
<gene>
    <name evidence="1" type="ORF">CCALI_00487</name>
</gene>
<dbReference type="KEGG" id="ccz:CCALI_00487"/>
<organism evidence="1 2">
    <name type="scientific">Chthonomonas calidirosea (strain DSM 23976 / ICMP 18418 / T49)</name>
    <dbReference type="NCBI Taxonomy" id="1303518"/>
    <lineage>
        <taxon>Bacteria</taxon>
        <taxon>Bacillati</taxon>
        <taxon>Armatimonadota</taxon>
        <taxon>Chthonomonadia</taxon>
        <taxon>Chthonomonadales</taxon>
        <taxon>Chthonomonadaceae</taxon>
        <taxon>Chthonomonas</taxon>
    </lineage>
</organism>
<dbReference type="InParanoid" id="S0ESL9"/>
<proteinExistence type="predicted"/>
<evidence type="ECO:0000313" key="2">
    <source>
        <dbReference type="Proteomes" id="UP000014227"/>
    </source>
</evidence>
<evidence type="ECO:0000313" key="1">
    <source>
        <dbReference type="EMBL" id="CCW34321.1"/>
    </source>
</evidence>
<dbReference type="PATRIC" id="fig|1303518.3.peg.495"/>
<dbReference type="AlphaFoldDB" id="S0ESL9"/>
<dbReference type="HOGENOM" id="CLU_2631789_0_0_0"/>
<protein>
    <submittedName>
        <fullName evidence="1">Uncharacterized protein</fullName>
    </submittedName>
</protein>
<reference evidence="2" key="1">
    <citation type="submission" date="2013-03" db="EMBL/GenBank/DDBJ databases">
        <title>Genome sequence of Chthonomonas calidirosea, the first sequenced genome from the Armatimonadetes phylum (formally candidate division OP10).</title>
        <authorList>
            <person name="Lee K.C.Y."/>
            <person name="Morgan X.C."/>
            <person name="Dunfield P.F."/>
            <person name="Tamas I."/>
            <person name="Houghton K.M."/>
            <person name="Vyssotski M."/>
            <person name="Ryan J.L.J."/>
            <person name="Lagutin K."/>
            <person name="McDonald I.R."/>
            <person name="Stott M.B."/>
        </authorList>
    </citation>
    <scope>NUCLEOTIDE SEQUENCE [LARGE SCALE GENOMIC DNA]</scope>
    <source>
        <strain evidence="2">DSM 23976 / ICMP 18418 / T49</strain>
    </source>
</reference>
<sequence>MLKMVWFKNEMGQLVPKWVVAAEAPPLTYLLEASQPQPIHQPIHTPNRANDLMETQTEEPAEWEPLSRPQNIGIAAV</sequence>
<dbReference type="EMBL" id="HF951689">
    <property type="protein sequence ID" value="CCW34321.1"/>
    <property type="molecule type" value="Genomic_DNA"/>
</dbReference>
<name>S0ESL9_CHTCT</name>
<keyword evidence="2" id="KW-1185">Reference proteome</keyword>
<dbReference type="Proteomes" id="UP000014227">
    <property type="component" value="Chromosome I"/>
</dbReference>
<dbReference type="STRING" id="454171.CP488_00667"/>